<reference evidence="16" key="1">
    <citation type="submission" date="2014-01" db="EMBL/GenBank/DDBJ databases">
        <title>The Genome Sequence of Anopheles farauti FAR1 (V2).</title>
        <authorList>
            <consortium name="The Broad Institute Genomics Platform"/>
            <person name="Neafsey D.E."/>
            <person name="Besansky N."/>
            <person name="Howell P."/>
            <person name="Walton C."/>
            <person name="Young S.K."/>
            <person name="Zeng Q."/>
            <person name="Gargeya S."/>
            <person name="Fitzgerald M."/>
            <person name="Haas B."/>
            <person name="Abouelleil A."/>
            <person name="Allen A.W."/>
            <person name="Alvarado L."/>
            <person name="Arachchi H.M."/>
            <person name="Berlin A.M."/>
            <person name="Chapman S.B."/>
            <person name="Gainer-Dewar J."/>
            <person name="Goldberg J."/>
            <person name="Griggs A."/>
            <person name="Gujja S."/>
            <person name="Hansen M."/>
            <person name="Howarth C."/>
            <person name="Imamovic A."/>
            <person name="Ireland A."/>
            <person name="Larimer J."/>
            <person name="McCowan C."/>
            <person name="Murphy C."/>
            <person name="Pearson M."/>
            <person name="Poon T.W."/>
            <person name="Priest M."/>
            <person name="Roberts A."/>
            <person name="Saif S."/>
            <person name="Shea T."/>
            <person name="Sisk P."/>
            <person name="Sykes S."/>
            <person name="Wortman J."/>
            <person name="Nusbaum C."/>
            <person name="Birren B."/>
        </authorList>
    </citation>
    <scope>NUCLEOTIDE SEQUENCE [LARGE SCALE GENOMIC DNA]</scope>
    <source>
        <strain evidence="16">FAR1</strain>
    </source>
</reference>
<keyword evidence="7 12" id="KW-0472">Membrane</keyword>
<organism evidence="15 16">
    <name type="scientific">Anopheles farauti</name>
    <dbReference type="NCBI Taxonomy" id="69004"/>
    <lineage>
        <taxon>Eukaryota</taxon>
        <taxon>Metazoa</taxon>
        <taxon>Ecdysozoa</taxon>
        <taxon>Arthropoda</taxon>
        <taxon>Hexapoda</taxon>
        <taxon>Insecta</taxon>
        <taxon>Pterygota</taxon>
        <taxon>Neoptera</taxon>
        <taxon>Endopterygota</taxon>
        <taxon>Diptera</taxon>
        <taxon>Nematocera</taxon>
        <taxon>Culicoidea</taxon>
        <taxon>Culicidae</taxon>
        <taxon>Anophelinae</taxon>
        <taxon>Anopheles</taxon>
    </lineage>
</organism>
<dbReference type="Gene3D" id="1.10.287.70">
    <property type="match status" value="1"/>
</dbReference>
<evidence type="ECO:0000256" key="11">
    <source>
        <dbReference type="ARBA" id="ARBA00023303"/>
    </source>
</evidence>
<reference evidence="15" key="2">
    <citation type="submission" date="2020-05" db="UniProtKB">
        <authorList>
            <consortium name="EnsemblMetazoa"/>
        </authorList>
    </citation>
    <scope>IDENTIFICATION</scope>
    <source>
        <strain evidence="15">FAR1</strain>
    </source>
</reference>
<dbReference type="GO" id="GO:0005886">
    <property type="term" value="C:plasma membrane"/>
    <property type="evidence" value="ECO:0007669"/>
    <property type="project" value="UniProtKB-SubCell"/>
</dbReference>
<dbReference type="SMART" id="SM00918">
    <property type="entry name" value="Lig_chan-Glu_bd"/>
    <property type="match status" value="1"/>
</dbReference>
<feature type="transmembrane region" description="Helical" evidence="12">
    <location>
        <begin position="882"/>
        <end position="901"/>
    </location>
</feature>
<feature type="transmembrane region" description="Helical" evidence="12">
    <location>
        <begin position="1124"/>
        <end position="1144"/>
    </location>
</feature>
<keyword evidence="11" id="KW-0407">Ion channel</keyword>
<protein>
    <recommendedName>
        <fullName evidence="14">Ionotropic glutamate receptor L-glutamate and glycine-binding domain-containing protein</fullName>
    </recommendedName>
</protein>
<evidence type="ECO:0000313" key="16">
    <source>
        <dbReference type="Proteomes" id="UP000075886"/>
    </source>
</evidence>
<feature type="transmembrane region" description="Helical" evidence="12">
    <location>
        <begin position="372"/>
        <end position="390"/>
    </location>
</feature>
<accession>A0A182QN94</accession>
<evidence type="ECO:0000256" key="8">
    <source>
        <dbReference type="ARBA" id="ARBA00023170"/>
    </source>
</evidence>
<keyword evidence="8" id="KW-0675">Receptor</keyword>
<feature type="signal peptide" evidence="13">
    <location>
        <begin position="1"/>
        <end position="18"/>
    </location>
</feature>
<dbReference type="Pfam" id="PF10613">
    <property type="entry name" value="Lig_chan-Glu_bd"/>
    <property type="match status" value="1"/>
</dbReference>
<evidence type="ECO:0000256" key="10">
    <source>
        <dbReference type="ARBA" id="ARBA00023286"/>
    </source>
</evidence>
<dbReference type="Gene3D" id="3.40.190.10">
    <property type="entry name" value="Periplasmic binding protein-like II"/>
    <property type="match status" value="2"/>
</dbReference>
<feature type="chain" id="PRO_5008133208" description="Ionotropic glutamate receptor L-glutamate and glycine-binding domain-containing protein" evidence="13">
    <location>
        <begin position="19"/>
        <end position="1149"/>
    </location>
</feature>
<evidence type="ECO:0000256" key="2">
    <source>
        <dbReference type="ARBA" id="ARBA00022448"/>
    </source>
</evidence>
<dbReference type="InterPro" id="IPR019594">
    <property type="entry name" value="Glu/Gly-bd"/>
</dbReference>
<evidence type="ECO:0000256" key="6">
    <source>
        <dbReference type="ARBA" id="ARBA00023065"/>
    </source>
</evidence>
<evidence type="ECO:0000256" key="1">
    <source>
        <dbReference type="ARBA" id="ARBA00004651"/>
    </source>
</evidence>
<dbReference type="Proteomes" id="UP000075886">
    <property type="component" value="Unassembled WGS sequence"/>
</dbReference>
<proteinExistence type="predicted"/>
<dbReference type="PANTHER" id="PTHR42643">
    <property type="entry name" value="IONOTROPIC RECEPTOR 20A-RELATED"/>
    <property type="match status" value="1"/>
</dbReference>
<evidence type="ECO:0000259" key="14">
    <source>
        <dbReference type="SMART" id="SM00918"/>
    </source>
</evidence>
<keyword evidence="6" id="KW-0406">Ion transport</keyword>
<dbReference type="EMBL" id="AXCN02000034">
    <property type="status" value="NOT_ANNOTATED_CDS"/>
    <property type="molecule type" value="Genomic_DNA"/>
</dbReference>
<keyword evidence="2" id="KW-0813">Transport</keyword>
<keyword evidence="10" id="KW-1071">Ligand-gated ion channel</keyword>
<evidence type="ECO:0000256" key="3">
    <source>
        <dbReference type="ARBA" id="ARBA00022475"/>
    </source>
</evidence>
<keyword evidence="16" id="KW-1185">Reference proteome</keyword>
<dbReference type="VEuPathDB" id="VectorBase:AFAF013601"/>
<evidence type="ECO:0000256" key="9">
    <source>
        <dbReference type="ARBA" id="ARBA00023180"/>
    </source>
</evidence>
<feature type="transmembrane region" description="Helical" evidence="12">
    <location>
        <begin position="344"/>
        <end position="365"/>
    </location>
</feature>
<keyword evidence="13" id="KW-0732">Signal</keyword>
<dbReference type="AlphaFoldDB" id="A0A182QN94"/>
<keyword evidence="4 12" id="KW-0812">Transmembrane</keyword>
<sequence length="1149" mass="132410">MKVLSLAVVVNCIVLSLCEPPAISLLPKDSSKQQLNYLLKPLASNFKSSKLPVTFWLDNTVDSAYGFTHRDTLNAVLLRYNDWMLVTVHNSTQCVHPTPLQSVMMASTYRSMTQFVLSMAYECFNPSGYYIFTVAEQWQSGERGIRDVFQTLWKMRILNAAFIVPMMAGRAYQAYGYVPNVESKCGSVQLKLLDSYTLNRWQHPDRWFRIGALPNFQHCPLKVATFESKPYVLLRNRTNGTFAFVGLEVNILRIIAAKLNFSYEFVTPAGNSKWGVLLPSNSTGLMGMLQRSEVDVGFGAVGRSLERNFYLRSSFPSVMTQLSMAIPPKRPYTSLEKLFRPFSLPAWLLVAGGYSTISALYVLVFHVRSNPYFEHIPGIFYTIWTILMGGPGCEVRRNSSRLYVVSLVLNALIVRNLYQSALFQYLKSNDPMAANLHTYEDINAARLSYYMYESTSIFFRENPHVNNTIRLVTDENIDSDGIMYNISQHRLQGVISLPLECISYYVKHRGSQGMVYVSERTGISFFIAFHFPKMSALEEPFNRLLLRLHGGGFLVLWMRNFRHNPHTWANYEQNHTPTPLHLHQVSGGFYLWAVESHNNESTGWDQQHVLNTVLQLNSQWLSGTITSRLESITYAMYNSYYMMFYAASYDSMIMVLETLTYRQYDSSGRCMLVLDCEYNALFLRQIFNLLWKLRIVNVALIVREPEEGYYRAYNYNPYRENKCEVIEPILVDSYRAGQWDELWRWFPDHLNNFHRCTLKAGTFHAKPYSMPLGEDSKTGRTGMEAVLVQNLAVWFNFSLEYRWPSSKVKWGMIRAANSTGLVGMIQRGEVDFGFGSLGINVHRNQYLKMGHPSIISQLNVAIPADRPYTWLEKLYHPFTVDAWLCIILGYAAFAAVTLLVFDSKFITTPEHFRNPVYNLWELLMGGPSGTFRRTSARLFITGFVLNALVVRTMYQSALFQRLQASTRLGTKLNTFQHINEANLFYYMYITTSLYYQDNPLLRGRIRILYDESKDWDEIMYDISQYKLNGVFAIPVDCIEYYVKNNGKRGIVYVGRHTGINYILALYYPKASPLTKPFDRMISRYQAAGLLHTCKERFRDTRYWTGTKSHPEPASLKWQHVSGAFYLWAILLGFSLAALFGEVTMHGNRE</sequence>
<keyword evidence="5 12" id="KW-1133">Transmembrane helix</keyword>
<dbReference type="SUPFAM" id="SSF53850">
    <property type="entry name" value="Periplasmic binding protein-like II"/>
    <property type="match status" value="2"/>
</dbReference>
<evidence type="ECO:0000256" key="4">
    <source>
        <dbReference type="ARBA" id="ARBA00022692"/>
    </source>
</evidence>
<keyword evidence="9" id="KW-0325">Glycoprotein</keyword>
<evidence type="ECO:0000313" key="15">
    <source>
        <dbReference type="EnsemblMetazoa" id="AFAF013601-PA"/>
    </source>
</evidence>
<dbReference type="InterPro" id="IPR052192">
    <property type="entry name" value="Insect_Ionotropic_Sensory_Rcpt"/>
</dbReference>
<feature type="domain" description="Ionotropic glutamate receptor L-glutamate and glycine-binding" evidence="14">
    <location>
        <begin position="230"/>
        <end position="291"/>
    </location>
</feature>
<dbReference type="InterPro" id="IPR056198">
    <property type="entry name" value="LBD_receptor"/>
</dbReference>
<dbReference type="EnsemblMetazoa" id="AFAF013601-RA">
    <property type="protein sequence ID" value="AFAF013601-PA"/>
    <property type="gene ID" value="AFAF013601"/>
</dbReference>
<dbReference type="GO" id="GO:0015276">
    <property type="term" value="F:ligand-gated monoatomic ion channel activity"/>
    <property type="evidence" value="ECO:0007669"/>
    <property type="project" value="InterPro"/>
</dbReference>
<dbReference type="STRING" id="69004.A0A182QN94"/>
<dbReference type="Pfam" id="PF24061">
    <property type="entry name" value="LBD_receptor"/>
    <property type="match status" value="2"/>
</dbReference>
<dbReference type="PANTHER" id="PTHR42643:SF30">
    <property type="entry name" value="IONOTROPIC RECEPTOR 40A-RELATED"/>
    <property type="match status" value="1"/>
</dbReference>
<keyword evidence="3" id="KW-1003">Cell membrane</keyword>
<evidence type="ECO:0000256" key="7">
    <source>
        <dbReference type="ARBA" id="ARBA00023136"/>
    </source>
</evidence>
<evidence type="ECO:0000256" key="5">
    <source>
        <dbReference type="ARBA" id="ARBA00022989"/>
    </source>
</evidence>
<comment type="subcellular location">
    <subcellularLocation>
        <location evidence="1">Cell membrane</location>
        <topology evidence="1">Multi-pass membrane protein</topology>
    </subcellularLocation>
</comment>
<evidence type="ECO:0000256" key="13">
    <source>
        <dbReference type="SAM" id="SignalP"/>
    </source>
</evidence>
<name>A0A182QN94_9DIPT</name>
<evidence type="ECO:0000256" key="12">
    <source>
        <dbReference type="SAM" id="Phobius"/>
    </source>
</evidence>